<organism evidence="14 15">
    <name type="scientific">Oliverpabstia intestinalis</name>
    <dbReference type="NCBI Taxonomy" id="2606633"/>
    <lineage>
        <taxon>Bacteria</taxon>
        <taxon>Bacillati</taxon>
        <taxon>Bacillota</taxon>
        <taxon>Clostridia</taxon>
        <taxon>Lachnospirales</taxon>
        <taxon>Lachnospiraceae</taxon>
        <taxon>Oliverpabstia</taxon>
    </lineage>
</organism>
<feature type="active site" description="Acyl-ester intermediate" evidence="7">
    <location>
        <position position="81"/>
    </location>
</feature>
<keyword evidence="15" id="KW-1185">Reference proteome</keyword>
<keyword evidence="3" id="KW-0378">Hydrolase</keyword>
<dbReference type="RefSeq" id="WP_154432577.1">
    <property type="nucleotide sequence ID" value="NZ_VUMS01000018.1"/>
</dbReference>
<dbReference type="SUPFAM" id="SSF56601">
    <property type="entry name" value="beta-lactamase/transpeptidase-like"/>
    <property type="match status" value="1"/>
</dbReference>
<gene>
    <name evidence="14" type="ORF">FYJ57_10435</name>
</gene>
<feature type="signal peptide" evidence="12">
    <location>
        <begin position="1"/>
        <end position="27"/>
    </location>
</feature>
<evidence type="ECO:0000313" key="15">
    <source>
        <dbReference type="Proteomes" id="UP000440513"/>
    </source>
</evidence>
<evidence type="ECO:0000256" key="4">
    <source>
        <dbReference type="ARBA" id="ARBA00022960"/>
    </source>
</evidence>
<keyword evidence="6" id="KW-0961">Cell wall biogenesis/degradation</keyword>
<feature type="compositionally biased region" description="Low complexity" evidence="10">
    <location>
        <begin position="355"/>
        <end position="368"/>
    </location>
</feature>
<feature type="transmembrane region" description="Helical" evidence="11">
    <location>
        <begin position="386"/>
        <end position="407"/>
    </location>
</feature>
<dbReference type="GO" id="GO:0071555">
    <property type="term" value="P:cell wall organization"/>
    <property type="evidence" value="ECO:0007669"/>
    <property type="project" value="UniProtKB-KW"/>
</dbReference>
<evidence type="ECO:0000256" key="12">
    <source>
        <dbReference type="SAM" id="SignalP"/>
    </source>
</evidence>
<evidence type="ECO:0000256" key="7">
    <source>
        <dbReference type="PIRSR" id="PIRSR618044-1"/>
    </source>
</evidence>
<keyword evidence="4" id="KW-0133">Cell shape</keyword>
<comment type="caution">
    <text evidence="14">The sequence shown here is derived from an EMBL/GenBank/DDBJ whole genome shotgun (WGS) entry which is preliminary data.</text>
</comment>
<feature type="region of interest" description="Disordered" evidence="10">
    <location>
        <begin position="340"/>
        <end position="377"/>
    </location>
</feature>
<evidence type="ECO:0000313" key="14">
    <source>
        <dbReference type="EMBL" id="MST67124.1"/>
    </source>
</evidence>
<dbReference type="GO" id="GO:0008360">
    <property type="term" value="P:regulation of cell shape"/>
    <property type="evidence" value="ECO:0007669"/>
    <property type="project" value="UniProtKB-KW"/>
</dbReference>
<dbReference type="PANTHER" id="PTHR21581:SF33">
    <property type="entry name" value="D-ALANYL-D-ALANINE CARBOXYPEPTIDASE DACB"/>
    <property type="match status" value="1"/>
</dbReference>
<keyword evidence="14" id="KW-0645">Protease</keyword>
<evidence type="ECO:0000256" key="3">
    <source>
        <dbReference type="ARBA" id="ARBA00022801"/>
    </source>
</evidence>
<dbReference type="InterPro" id="IPR001967">
    <property type="entry name" value="Peptidase_S11_N"/>
</dbReference>
<evidence type="ECO:0000256" key="8">
    <source>
        <dbReference type="PIRSR" id="PIRSR618044-2"/>
    </source>
</evidence>
<protein>
    <submittedName>
        <fullName evidence="14">D-alanyl-D-alanine carboxypeptidase</fullName>
    </submittedName>
</protein>
<feature type="chain" id="PRO_5031106759" evidence="12">
    <location>
        <begin position="28"/>
        <end position="420"/>
    </location>
</feature>
<dbReference type="InterPro" id="IPR012338">
    <property type="entry name" value="Beta-lactam/transpept-like"/>
</dbReference>
<evidence type="ECO:0000256" key="5">
    <source>
        <dbReference type="ARBA" id="ARBA00022984"/>
    </source>
</evidence>
<sequence>MIRKICKKATVWLLAGVIGLSAVTVQAAEVDNGASYPITTNAIEGWPQGPDTYSETAVLMDADTGTILYNKGMDEKRYPASITKIMTALLALENSNLDDQVTFTEECLADQTSDSGNIGMQVGEVLTMRQCLLALMIRSANDVATQIAVQIAGSVAAFADMMNQKAQELGCVNTHFVNASGMPDENHYTTAHDMALIFREAIKNQDFLDIIGTQSFTIDPTNMNPESRTYSTHHALVAQGAPEYYEGCFGGKTGVTEASKNTLVSGATRDGMTLIAVAMRADAGQVCQDHISMFDYGFNNFQKVEVPGGAVTIPKDVQVSDLTNTDNSYYYGTDYYVGSGSEEVQEEEPSEIAAEETTPTPEVVPESSDSNTGQEEKTQDMTVYRYVIYILAGLIAVTLVVTIISGIRKHMKKKKRRRKS</sequence>
<feature type="binding site" evidence="8">
    <location>
        <position position="252"/>
    </location>
    <ligand>
        <name>substrate</name>
    </ligand>
</feature>
<dbReference type="EMBL" id="VUMS01000018">
    <property type="protein sequence ID" value="MST67124.1"/>
    <property type="molecule type" value="Genomic_DNA"/>
</dbReference>
<keyword evidence="5" id="KW-0573">Peptidoglycan synthesis</keyword>
<feature type="active site" description="Proton acceptor" evidence="7">
    <location>
        <position position="84"/>
    </location>
</feature>
<name>A0A7X2P417_9FIRM</name>
<dbReference type="GO" id="GO:0006508">
    <property type="term" value="P:proteolysis"/>
    <property type="evidence" value="ECO:0007669"/>
    <property type="project" value="InterPro"/>
</dbReference>
<evidence type="ECO:0000256" key="10">
    <source>
        <dbReference type="SAM" id="MobiDB-lite"/>
    </source>
</evidence>
<dbReference type="PRINTS" id="PR00725">
    <property type="entry name" value="DADACBPTASE1"/>
</dbReference>
<proteinExistence type="inferred from homology"/>
<dbReference type="Pfam" id="PF00768">
    <property type="entry name" value="Peptidase_S11"/>
    <property type="match status" value="1"/>
</dbReference>
<keyword evidence="14" id="KW-0121">Carboxypeptidase</keyword>
<keyword evidence="2 12" id="KW-0732">Signal</keyword>
<accession>A0A7X2P417</accession>
<evidence type="ECO:0000256" key="9">
    <source>
        <dbReference type="RuleBase" id="RU004016"/>
    </source>
</evidence>
<dbReference type="GO" id="GO:0009002">
    <property type="term" value="F:serine-type D-Ala-D-Ala carboxypeptidase activity"/>
    <property type="evidence" value="ECO:0007669"/>
    <property type="project" value="InterPro"/>
</dbReference>
<keyword evidence="11" id="KW-1133">Transmembrane helix</keyword>
<feature type="domain" description="Peptidase S11 D-alanyl-D-alanine carboxypeptidase A N-terminal" evidence="13">
    <location>
        <begin position="49"/>
        <end position="282"/>
    </location>
</feature>
<dbReference type="InterPro" id="IPR018044">
    <property type="entry name" value="Peptidase_S11"/>
</dbReference>
<dbReference type="Proteomes" id="UP000440513">
    <property type="component" value="Unassembled WGS sequence"/>
</dbReference>
<evidence type="ECO:0000256" key="1">
    <source>
        <dbReference type="ARBA" id="ARBA00007164"/>
    </source>
</evidence>
<keyword evidence="11" id="KW-0472">Membrane</keyword>
<dbReference type="AlphaFoldDB" id="A0A7X2P417"/>
<evidence type="ECO:0000256" key="11">
    <source>
        <dbReference type="SAM" id="Phobius"/>
    </source>
</evidence>
<keyword evidence="11" id="KW-0812">Transmembrane</keyword>
<dbReference type="PANTHER" id="PTHR21581">
    <property type="entry name" value="D-ALANYL-D-ALANINE CARBOXYPEPTIDASE"/>
    <property type="match status" value="1"/>
</dbReference>
<reference evidence="14 15" key="1">
    <citation type="submission" date="2019-08" db="EMBL/GenBank/DDBJ databases">
        <title>In-depth cultivation of the pig gut microbiome towards novel bacterial diversity and tailored functional studies.</title>
        <authorList>
            <person name="Wylensek D."/>
            <person name="Hitch T.C.A."/>
            <person name="Clavel T."/>
        </authorList>
    </citation>
    <scope>NUCLEOTIDE SEQUENCE [LARGE SCALE GENOMIC DNA]</scope>
    <source>
        <strain evidence="14 15">BSM-380-WT-5A</strain>
    </source>
</reference>
<feature type="active site" evidence="7">
    <location>
        <position position="139"/>
    </location>
</feature>
<feature type="compositionally biased region" description="Acidic residues" evidence="10">
    <location>
        <begin position="343"/>
        <end position="354"/>
    </location>
</feature>
<evidence type="ECO:0000259" key="13">
    <source>
        <dbReference type="Pfam" id="PF00768"/>
    </source>
</evidence>
<dbReference type="Gene3D" id="3.40.710.10">
    <property type="entry name" value="DD-peptidase/beta-lactamase superfamily"/>
    <property type="match status" value="1"/>
</dbReference>
<evidence type="ECO:0000256" key="2">
    <source>
        <dbReference type="ARBA" id="ARBA00022729"/>
    </source>
</evidence>
<dbReference type="GO" id="GO:0009252">
    <property type="term" value="P:peptidoglycan biosynthetic process"/>
    <property type="evidence" value="ECO:0007669"/>
    <property type="project" value="UniProtKB-KW"/>
</dbReference>
<comment type="similarity">
    <text evidence="1 9">Belongs to the peptidase S11 family.</text>
</comment>
<evidence type="ECO:0000256" key="6">
    <source>
        <dbReference type="ARBA" id="ARBA00023316"/>
    </source>
</evidence>